<dbReference type="OrthoDB" id="283815at2759"/>
<feature type="compositionally biased region" description="Basic and acidic residues" evidence="14">
    <location>
        <begin position="556"/>
        <end position="582"/>
    </location>
</feature>
<dbReference type="EMBL" id="HF936646">
    <property type="protein sequence ID" value="CCX17401.1"/>
    <property type="molecule type" value="Genomic_DNA"/>
</dbReference>
<comment type="subunit">
    <text evidence="13">Subunit of dynactin, a multiprotein complex part of a tripartite complex with dynein and a adapter, such as BICDL1, BICD2 or HOOK3. The dynactin complex is built around ACTR1A/ACTB filament and consists of an actin-related filament composed of a shoulder domain, a pointed end and a barbed end. Its length is defined by its flexible shoulder domain. The soulder is composed of 2 DCTN1 subunits, 4 DCTN2 and 2 DCTN3. The 4 DCNT2 (via N-terminus) bind the ACTR1A filament and act as molecular rulers to determine the length. The pointed end is important for binding dynein-dynactin cargo adapters. Consists of 4 subunits: ACTR10, DCNT4, DCTN5 and DCTN6. The barbed end is composed of a CAPZA1:CAPZB heterodimers, which binds ACTR1A/ACTB filament and dynactin and stabilizes dynactin. Interacts with ATP7B, but not ATP7A, in a copper-dependent manner. Interacts with ANK2; this interaction is required for localization at costameres. Interacts with N4BP2L1.</text>
</comment>
<gene>
    <name evidence="15" type="ORF">PCON_04405</name>
</gene>
<dbReference type="InterPro" id="IPR008603">
    <property type="entry name" value="DCTN4"/>
</dbReference>
<organism evidence="15 16">
    <name type="scientific">Pyronema omphalodes (strain CBS 100304)</name>
    <name type="common">Pyronema confluens</name>
    <dbReference type="NCBI Taxonomy" id="1076935"/>
    <lineage>
        <taxon>Eukaryota</taxon>
        <taxon>Fungi</taxon>
        <taxon>Dikarya</taxon>
        <taxon>Ascomycota</taxon>
        <taxon>Pezizomycotina</taxon>
        <taxon>Pezizomycetes</taxon>
        <taxon>Pezizales</taxon>
        <taxon>Pyronemataceae</taxon>
        <taxon>Pyronema</taxon>
    </lineage>
</organism>
<keyword evidence="9" id="KW-0175">Coiled coil</keyword>
<comment type="similarity">
    <text evidence="11">Belongs to the dynactin subunit 4 family.</text>
</comment>
<feature type="compositionally biased region" description="Low complexity" evidence="14">
    <location>
        <begin position="170"/>
        <end position="181"/>
    </location>
</feature>
<dbReference type="PANTHER" id="PTHR13034:SF2">
    <property type="entry name" value="DYNACTIN SUBUNIT 4"/>
    <property type="match status" value="1"/>
</dbReference>
<proteinExistence type="inferred from homology"/>
<keyword evidence="8" id="KW-0007">Acetylation</keyword>
<feature type="compositionally biased region" description="Acidic residues" evidence="14">
    <location>
        <begin position="34"/>
        <end position="45"/>
    </location>
</feature>
<feature type="region of interest" description="Disordered" evidence="14">
    <location>
        <begin position="535"/>
        <end position="582"/>
    </location>
</feature>
<dbReference type="GO" id="GO:0001725">
    <property type="term" value="C:stress fiber"/>
    <property type="evidence" value="ECO:0007669"/>
    <property type="project" value="UniProtKB-SubCell"/>
</dbReference>
<evidence type="ECO:0000256" key="8">
    <source>
        <dbReference type="ARBA" id="ARBA00022990"/>
    </source>
</evidence>
<keyword evidence="5" id="KW-1017">Isopeptide bond</keyword>
<evidence type="ECO:0000313" key="16">
    <source>
        <dbReference type="Proteomes" id="UP000018144"/>
    </source>
</evidence>
<evidence type="ECO:0000256" key="12">
    <source>
        <dbReference type="ARBA" id="ARBA00034864"/>
    </source>
</evidence>
<dbReference type="OMA" id="CGYCMWT"/>
<reference evidence="15 16" key="1">
    <citation type="journal article" date="2013" name="PLoS Genet.">
        <title>The genome and development-dependent transcriptomes of Pyronema confluens: a window into fungal evolution.</title>
        <authorList>
            <person name="Traeger S."/>
            <person name="Altegoer F."/>
            <person name="Freitag M."/>
            <person name="Gabaldon T."/>
            <person name="Kempken F."/>
            <person name="Kumar A."/>
            <person name="Marcet-Houben M."/>
            <person name="Poggeler S."/>
            <person name="Stajich J.E."/>
            <person name="Nowrousian M."/>
        </authorList>
    </citation>
    <scope>NUCLEOTIDE SEQUENCE [LARGE SCALE GENOMIC DNA]</scope>
    <source>
        <strain evidence="16">CBS 100304</strain>
        <tissue evidence="15">Vegetative mycelium</tissue>
    </source>
</reference>
<dbReference type="Pfam" id="PF05502">
    <property type="entry name" value="Dynactin_p62"/>
    <property type="match status" value="1"/>
</dbReference>
<keyword evidence="10" id="KW-0206">Cytoskeleton</keyword>
<feature type="compositionally biased region" description="Polar residues" evidence="14">
    <location>
        <begin position="189"/>
        <end position="201"/>
    </location>
</feature>
<evidence type="ECO:0000256" key="14">
    <source>
        <dbReference type="SAM" id="MobiDB-lite"/>
    </source>
</evidence>
<dbReference type="GO" id="GO:0005869">
    <property type="term" value="C:dynactin complex"/>
    <property type="evidence" value="ECO:0007669"/>
    <property type="project" value="InterPro"/>
</dbReference>
<dbReference type="eggNOG" id="KOG3896">
    <property type="taxonomic scope" value="Eukaryota"/>
</dbReference>
<dbReference type="STRING" id="1076935.U4LQ55"/>
<evidence type="ECO:0000256" key="11">
    <source>
        <dbReference type="ARBA" id="ARBA00034776"/>
    </source>
</evidence>
<evidence type="ECO:0000256" key="4">
    <source>
        <dbReference type="ARBA" id="ARBA00022490"/>
    </source>
</evidence>
<dbReference type="PANTHER" id="PTHR13034">
    <property type="entry name" value="DYNACTIN P62 SUBUNIT"/>
    <property type="match status" value="1"/>
</dbReference>
<feature type="region of interest" description="Disordered" evidence="14">
    <location>
        <begin position="170"/>
        <end position="213"/>
    </location>
</feature>
<evidence type="ECO:0000256" key="7">
    <source>
        <dbReference type="ARBA" id="ARBA00022843"/>
    </source>
</evidence>
<keyword evidence="16" id="KW-1185">Reference proteome</keyword>
<evidence type="ECO:0000256" key="5">
    <source>
        <dbReference type="ARBA" id="ARBA00022499"/>
    </source>
</evidence>
<evidence type="ECO:0000256" key="10">
    <source>
        <dbReference type="ARBA" id="ARBA00023212"/>
    </source>
</evidence>
<keyword evidence="7" id="KW-0832">Ubl conjugation</keyword>
<evidence type="ECO:0000256" key="9">
    <source>
        <dbReference type="ARBA" id="ARBA00023054"/>
    </source>
</evidence>
<comment type="subcellular location">
    <subcellularLocation>
        <location evidence="1">Cytoplasm</location>
        <location evidence="1">Cytoskeleton</location>
        <location evidence="1">Microtubule organizing center</location>
        <location evidence="1">Centrosome</location>
    </subcellularLocation>
    <subcellularLocation>
        <location evidence="2">Cytoplasm</location>
        <location evidence="2">Cytoskeleton</location>
        <location evidence="2">Stress fiber</location>
    </subcellularLocation>
    <subcellularLocation>
        <location evidence="3">Cytoplasm</location>
        <location evidence="3">Myofibril</location>
    </subcellularLocation>
</comment>
<dbReference type="Proteomes" id="UP000018144">
    <property type="component" value="Unassembled WGS sequence"/>
</dbReference>
<evidence type="ECO:0000256" key="13">
    <source>
        <dbReference type="ARBA" id="ARBA00093507"/>
    </source>
</evidence>
<dbReference type="AlphaFoldDB" id="U4LQ55"/>
<protein>
    <recommendedName>
        <fullName evidence="12">Dynactin subunit 4</fullName>
    </recommendedName>
</protein>
<keyword evidence="6" id="KW-0597">Phosphoprotein</keyword>
<accession>U4LQ55</accession>
<feature type="region of interest" description="Disordered" evidence="14">
    <location>
        <begin position="17"/>
        <end position="50"/>
    </location>
</feature>
<evidence type="ECO:0000256" key="6">
    <source>
        <dbReference type="ARBA" id="ARBA00022553"/>
    </source>
</evidence>
<evidence type="ECO:0000313" key="15">
    <source>
        <dbReference type="EMBL" id="CCX17401.1"/>
    </source>
</evidence>
<keyword evidence="4" id="KW-0963">Cytoplasm</keyword>
<sequence length="582" mass="64179">MNAPLFPSILISCPCSDNVGQQRSRRSKTAAADPDLDQWEEEGETFDPRSPRSAFSLFPLENLLFCEDCNQVRCPRCVQDEIACYFCPSCLFEVPSSTVKSEGNRCTRNCFSCPICFAALAVTATGEDQTGPFILLCAHCLWSTSDIGITFEKPTSITAQLTAKLKAASLPPSNSLAPPESSHSRPLSPLSQGSSVYNFRPNSPIPPPAPTDEAEFARLKGYYHQQNTIASSDDFGGAGSLSRLMGMYSTGRRIGSYGTGNMPKLVKQKQEWQEIESYRVMDSEDEVIEKMKKAGFYGATSQSQRIIQSHQPRLLEDVRPLAALLRTKRAKRCRSCRHILVKPEQKVGSIRYRIRLVAGLDHNAVNYFSLQPLATHQFLLTVTNPLYDVINITLATPEKTPGKYPATVYILCPEFEVGASTDVWDEALGPEAKPKAKAAKGRKTGLAGTIWDSGRNWTSVILEIVPPHLPDDVELEEDDFIVKVPILVRSVYESDVDKDDGIGKDIKEKKEHSYWSVLEVGRIGKKVAGKVGFDDSASAGTGVAVNKALPPTPSGEPREREHRDREHRSSSRSHRESAGAAR</sequence>
<name>U4LQ55_PYROM</name>
<evidence type="ECO:0000256" key="3">
    <source>
        <dbReference type="ARBA" id="ARBA00004657"/>
    </source>
</evidence>
<evidence type="ECO:0000256" key="2">
    <source>
        <dbReference type="ARBA" id="ARBA00004529"/>
    </source>
</evidence>
<evidence type="ECO:0000256" key="1">
    <source>
        <dbReference type="ARBA" id="ARBA00004300"/>
    </source>
</evidence>